<dbReference type="SMART" id="SM00368">
    <property type="entry name" value="LRR_RI"/>
    <property type="match status" value="8"/>
</dbReference>
<evidence type="ECO:0000313" key="5">
    <source>
        <dbReference type="EMBL" id="CEM18512.1"/>
    </source>
</evidence>
<keyword evidence="3" id="KW-0677">Repeat</keyword>
<dbReference type="PANTHER" id="PTHR24113:SF12">
    <property type="entry name" value="RAN GTPASE-ACTIVATING PROTEIN 1"/>
    <property type="match status" value="1"/>
</dbReference>
<sequence>MSRSVPRLESSHPEGHLQGAGAESTQTSDNVLCALFGHARPSAEMISGIASERSGFGLAWVLLEFIKTGRSQLPFESFGLSGFSLGAPKLRCLLSALPWGPAILQTLTLGPHVCKDACLPVLLDFLLRLKTEERLGRQAICLKTLNLSKCDLDDRVDVMFPLFPLSVEHLDLSGNRFQAPTMKILSSVITHDLLSNILSLDLSDNPLGPSGVKTIAKALSSSTKTLPLQSLKLARVKAKAEGMEALAKALKAKKTTSLQTLDLAENEMRPPGLKHLVSAINAEALPHLRLLILKKNALSLVTPGQLERDFTSIIDLLSTCALQEIEEMNLSENELFGPILGVGASAAAVAVPGRFPNLQRLNMKGTMLTSQQLAAFATALGVEGAPSLEELILPWGRSEETPEGVVALANTICSGHLSRLTTFMVKRIDRYHVTGEGFAALCRSLASGKTPLLQTLDLETVSNDAAGCVGGLAQAMRERRLPSLENFRLDIAGDNTDGSVLAEVGEALGGGGCPLIQKLNLQWEETGDMGLRALAVGLGGGNLSSLRDLSLEIECGGEGDGSGFVTLGKVLSTGKLKSLRRVSLSLGSDANVCSFCEGFSQGGGLSPPVQVEIEIAASGMANPAVSALADVIRAGKLSGLRRLYLDIFVGYNQLGQVGGERFGEALASAQANGSRRDAVSTEGVLSLSTLLTRGRFPALRDLNVNIARVGQEGMQAFAAALSSPAASVLRKLELGFSQATDAGNAMQISMLAVALSSGNLSRLEELCVSALERVADARTLFVGLGSGKLSSLHTLHVRRSRLGPEGGSALSEAVVAEKLPSLKRLDVSGGKMTDGGVRALSEAWMNRTPPPLQCVNLSDNSLTGAITSALLALFGSRQLTALHNLNLSSNAEFDNESKGLLSAAFADIVEL</sequence>
<proteinExistence type="predicted"/>
<dbReference type="Gene3D" id="3.80.10.10">
    <property type="entry name" value="Ribonuclease Inhibitor"/>
    <property type="match status" value="3"/>
</dbReference>
<reference evidence="5" key="1">
    <citation type="submission" date="2014-11" db="EMBL/GenBank/DDBJ databases">
        <authorList>
            <person name="Otto D Thomas"/>
            <person name="Naeem Raeece"/>
        </authorList>
    </citation>
    <scope>NUCLEOTIDE SEQUENCE</scope>
</reference>
<accession>A0A0G4FUW1</accession>
<keyword evidence="2" id="KW-0433">Leucine-rich repeat</keyword>
<dbReference type="VEuPathDB" id="CryptoDB:Cvel_18818"/>
<dbReference type="GO" id="GO:0048471">
    <property type="term" value="C:perinuclear region of cytoplasm"/>
    <property type="evidence" value="ECO:0007669"/>
    <property type="project" value="TreeGrafter"/>
</dbReference>
<dbReference type="GO" id="GO:0031267">
    <property type="term" value="F:small GTPase binding"/>
    <property type="evidence" value="ECO:0007669"/>
    <property type="project" value="TreeGrafter"/>
</dbReference>
<dbReference type="InterPro" id="IPR001611">
    <property type="entry name" value="Leu-rich_rpt"/>
</dbReference>
<gene>
    <name evidence="5" type="ORF">Cvel_18818</name>
</gene>
<name>A0A0G4FUW1_9ALVE</name>
<dbReference type="GO" id="GO:0006913">
    <property type="term" value="P:nucleocytoplasmic transport"/>
    <property type="evidence" value="ECO:0007669"/>
    <property type="project" value="TreeGrafter"/>
</dbReference>
<keyword evidence="1" id="KW-0343">GTPase activation</keyword>
<dbReference type="SUPFAM" id="SSF52047">
    <property type="entry name" value="RNI-like"/>
    <property type="match status" value="2"/>
</dbReference>
<evidence type="ECO:0000256" key="1">
    <source>
        <dbReference type="ARBA" id="ARBA00022468"/>
    </source>
</evidence>
<feature type="region of interest" description="Disordered" evidence="4">
    <location>
        <begin position="1"/>
        <end position="24"/>
    </location>
</feature>
<dbReference type="EMBL" id="CDMZ01000640">
    <property type="protein sequence ID" value="CEM18512.1"/>
    <property type="molecule type" value="Genomic_DNA"/>
</dbReference>
<evidence type="ECO:0000256" key="4">
    <source>
        <dbReference type="SAM" id="MobiDB-lite"/>
    </source>
</evidence>
<dbReference type="InterPro" id="IPR032675">
    <property type="entry name" value="LRR_dom_sf"/>
</dbReference>
<evidence type="ECO:0000256" key="2">
    <source>
        <dbReference type="ARBA" id="ARBA00022614"/>
    </source>
</evidence>
<dbReference type="GO" id="GO:0005634">
    <property type="term" value="C:nucleus"/>
    <property type="evidence" value="ECO:0007669"/>
    <property type="project" value="TreeGrafter"/>
</dbReference>
<dbReference type="PhylomeDB" id="A0A0G4FUW1"/>
<dbReference type="PANTHER" id="PTHR24113">
    <property type="entry name" value="RAN GTPASE-ACTIVATING PROTEIN 1"/>
    <property type="match status" value="1"/>
</dbReference>
<dbReference type="InterPro" id="IPR027038">
    <property type="entry name" value="RanGap"/>
</dbReference>
<evidence type="ECO:0000256" key="3">
    <source>
        <dbReference type="ARBA" id="ARBA00022737"/>
    </source>
</evidence>
<dbReference type="AlphaFoldDB" id="A0A0G4FUW1"/>
<dbReference type="Pfam" id="PF13516">
    <property type="entry name" value="LRR_6"/>
    <property type="match status" value="4"/>
</dbReference>
<organism evidence="5">
    <name type="scientific">Chromera velia CCMP2878</name>
    <dbReference type="NCBI Taxonomy" id="1169474"/>
    <lineage>
        <taxon>Eukaryota</taxon>
        <taxon>Sar</taxon>
        <taxon>Alveolata</taxon>
        <taxon>Colpodellida</taxon>
        <taxon>Chromeraceae</taxon>
        <taxon>Chromera</taxon>
    </lineage>
</organism>
<protein>
    <submittedName>
        <fullName evidence="5">Uncharacterized protein</fullName>
    </submittedName>
</protein>
<dbReference type="GO" id="GO:0005096">
    <property type="term" value="F:GTPase activator activity"/>
    <property type="evidence" value="ECO:0007669"/>
    <property type="project" value="UniProtKB-KW"/>
</dbReference>
<dbReference type="GO" id="GO:0005829">
    <property type="term" value="C:cytosol"/>
    <property type="evidence" value="ECO:0007669"/>
    <property type="project" value="TreeGrafter"/>
</dbReference>